<feature type="compositionally biased region" description="Basic residues" evidence="2">
    <location>
        <begin position="243"/>
        <end position="252"/>
    </location>
</feature>
<keyword evidence="3" id="KW-0812">Transmembrane</keyword>
<feature type="region of interest" description="Disordered" evidence="2">
    <location>
        <begin position="170"/>
        <end position="365"/>
    </location>
</feature>
<sequence>MSRRKTISRFFGIVKLVDLQLSRDYLSFLMLNCVFVFFFFCLAVRHPNTIAYPEKFFEHAQAIATLSHRRWPDLSADWIRRCQERVAKGTQFPACFLDKSRFMLYLVSILISLFLFAEVWRSRLPCVVVPGKKRLSLFTRKQQTLVNKAKKMRQTPDLSAILKGQMRSLGKKKTATVVDDEPAVVNDDPSPVATPVADRDGPASADREEGKEGNNGSSEVRHEPDHPEEEFPEDPVEMAQQKLSKKKKKEKKRSREASSKRETEGSNASHEDAVGPSAKASPGAQPKKQKRGHSSRQENPPMADTAPGGLVDDFCPGEERGGDFTPAPDVPIVAQKKTPRKKAGASRSAPSSSVDASGSFTTRGPRVDFPDRVNFSYDEDTPLIYNPVQCAELTRQVKGGPIDLPPVADLLFKDEYIKAAQARKQSDGSMNLLVEKYETELRRTQAQLGAAEELARAKDLELSRVLAKNAEDKEILRVKFEDLKTKLLNSRSSVKALSREKVTLERGKKDLEKERDAVVAKLISERRRLRDSRVYEVTLERVRVETAMVVKAKRRFDSIRDYSVRRDAFEEAHNLYGQAFGTRKCLELAKGEGYDVSQELIDFYRVQEGLYKVEVDKLKVGDIPESDLSLSPLILPSTFVSEEVLAGLDKYGSNDSIIDSGTLSRMQSPDDSFDIMMKERNKAPTVAEQGTTEGPIDAQEGRRGKDATSNETTVPPTVDGEALAADLVGAEDPSDQKEDPAN</sequence>
<accession>A0A6J0M3W2</accession>
<reference evidence="4" key="1">
    <citation type="journal article" date="2019" name="Database">
        <title>The radish genome database (RadishGD): an integrated information resource for radish genomics.</title>
        <authorList>
            <person name="Yu H.J."/>
            <person name="Baek S."/>
            <person name="Lee Y.J."/>
            <person name="Cho A."/>
            <person name="Mun J.H."/>
        </authorList>
    </citation>
    <scope>NUCLEOTIDE SEQUENCE [LARGE SCALE GENOMIC DNA]</scope>
    <source>
        <strain evidence="4">cv. WK10039</strain>
    </source>
</reference>
<keyword evidence="3" id="KW-0472">Membrane</keyword>
<feature type="compositionally biased region" description="Low complexity" evidence="2">
    <location>
        <begin position="345"/>
        <end position="359"/>
    </location>
</feature>
<feature type="compositionally biased region" description="Basic and acidic residues" evidence="2">
    <location>
        <begin position="197"/>
        <end position="212"/>
    </location>
</feature>
<evidence type="ECO:0000256" key="1">
    <source>
        <dbReference type="SAM" id="Coils"/>
    </source>
</evidence>
<dbReference type="OrthoDB" id="1112599at2759"/>
<evidence type="ECO:0000313" key="5">
    <source>
        <dbReference type="RefSeq" id="XP_018467027.2"/>
    </source>
</evidence>
<feature type="compositionally biased region" description="Basic and acidic residues" evidence="2">
    <location>
        <begin position="253"/>
        <end position="273"/>
    </location>
</feature>
<evidence type="ECO:0000313" key="4">
    <source>
        <dbReference type="Proteomes" id="UP000504610"/>
    </source>
</evidence>
<dbReference type="RefSeq" id="XP_018467027.2">
    <property type="nucleotide sequence ID" value="XM_018611525.2"/>
</dbReference>
<evidence type="ECO:0000256" key="2">
    <source>
        <dbReference type="SAM" id="MobiDB-lite"/>
    </source>
</evidence>
<dbReference type="Proteomes" id="UP000504610">
    <property type="component" value="Chromosome 6"/>
</dbReference>
<gene>
    <name evidence="5" type="primary">LOC108838621</name>
</gene>
<organism evidence="4 5">
    <name type="scientific">Raphanus sativus</name>
    <name type="common">Radish</name>
    <name type="synonym">Raphanus raphanistrum var. sativus</name>
    <dbReference type="NCBI Taxonomy" id="3726"/>
    <lineage>
        <taxon>Eukaryota</taxon>
        <taxon>Viridiplantae</taxon>
        <taxon>Streptophyta</taxon>
        <taxon>Embryophyta</taxon>
        <taxon>Tracheophyta</taxon>
        <taxon>Spermatophyta</taxon>
        <taxon>Magnoliopsida</taxon>
        <taxon>eudicotyledons</taxon>
        <taxon>Gunneridae</taxon>
        <taxon>Pentapetalae</taxon>
        <taxon>rosids</taxon>
        <taxon>malvids</taxon>
        <taxon>Brassicales</taxon>
        <taxon>Brassicaceae</taxon>
        <taxon>Brassiceae</taxon>
        <taxon>Raphanus</taxon>
    </lineage>
</organism>
<proteinExistence type="predicted"/>
<dbReference type="GeneID" id="108838621"/>
<protein>
    <submittedName>
        <fullName evidence="5">Meiosis-specific protein ASY2-like isoform X1</fullName>
    </submittedName>
</protein>
<feature type="transmembrane region" description="Helical" evidence="3">
    <location>
        <begin position="25"/>
        <end position="44"/>
    </location>
</feature>
<name>A0A6J0M3W2_RAPSA</name>
<feature type="compositionally biased region" description="Basic and acidic residues" evidence="2">
    <location>
        <begin position="699"/>
        <end position="708"/>
    </location>
</feature>
<reference evidence="5" key="2">
    <citation type="submission" date="2025-08" db="UniProtKB">
        <authorList>
            <consortium name="RefSeq"/>
        </authorList>
    </citation>
    <scope>IDENTIFICATION</scope>
    <source>
        <tissue evidence="5">Leaf</tissue>
    </source>
</reference>
<keyword evidence="1" id="KW-0175">Coiled coil</keyword>
<dbReference type="KEGG" id="rsz:108838621"/>
<feature type="compositionally biased region" description="Acidic residues" evidence="2">
    <location>
        <begin position="226"/>
        <end position="236"/>
    </location>
</feature>
<dbReference type="AlphaFoldDB" id="A0A6J0M3W2"/>
<evidence type="ECO:0000256" key="3">
    <source>
        <dbReference type="SAM" id="Phobius"/>
    </source>
</evidence>
<keyword evidence="4" id="KW-1185">Reference proteome</keyword>
<keyword evidence="3" id="KW-1133">Transmembrane helix</keyword>
<feature type="coiled-coil region" evidence="1">
    <location>
        <begin position="494"/>
        <end position="528"/>
    </location>
</feature>
<feature type="region of interest" description="Disordered" evidence="2">
    <location>
        <begin position="681"/>
        <end position="742"/>
    </location>
</feature>